<dbReference type="Proteomes" id="UP001220577">
    <property type="component" value="Chromosome"/>
</dbReference>
<reference evidence="2 3" key="1">
    <citation type="submission" date="2020-10" db="EMBL/GenBank/DDBJ databases">
        <title>Complete genome sequence of Corynebacterium ihumii DSM 45751.</title>
        <authorList>
            <person name="Ruckert C."/>
            <person name="Albersmeier A."/>
            <person name="Busche T."/>
            <person name="Jaenicke S."/>
            <person name="Winkler A."/>
            <person name="Friethjonsson O.H."/>
            <person name="Hreggviethsson G.O."/>
            <person name="Lambert C."/>
            <person name="Badcock D."/>
            <person name="Bernaerts K."/>
            <person name="Anne J."/>
            <person name="Economou A."/>
            <person name="Kalinowski J."/>
        </authorList>
    </citation>
    <scope>NUCLEOTIDE SEQUENCE [LARGE SCALE GENOMIC DNA]</scope>
    <source>
        <strain evidence="2 3">DSM 45751</strain>
    </source>
</reference>
<evidence type="ECO:0008006" key="4">
    <source>
        <dbReference type="Google" id="ProtNLM"/>
    </source>
</evidence>
<organism evidence="2 3">
    <name type="scientific">Corynebacterium ihumii</name>
    <dbReference type="NCBI Taxonomy" id="1232427"/>
    <lineage>
        <taxon>Bacteria</taxon>
        <taxon>Bacillati</taxon>
        <taxon>Actinomycetota</taxon>
        <taxon>Actinomycetes</taxon>
        <taxon>Mycobacteriales</taxon>
        <taxon>Corynebacteriaceae</taxon>
        <taxon>Corynebacterium</taxon>
    </lineage>
</organism>
<keyword evidence="3" id="KW-1185">Reference proteome</keyword>
<feature type="compositionally biased region" description="Basic and acidic residues" evidence="1">
    <location>
        <begin position="38"/>
        <end position="56"/>
    </location>
</feature>
<gene>
    <name evidence="2" type="ORF">CIHUM_01115</name>
</gene>
<name>A0ABY7UAH3_9CORY</name>
<evidence type="ECO:0000313" key="3">
    <source>
        <dbReference type="Proteomes" id="UP001220577"/>
    </source>
</evidence>
<dbReference type="RefSeq" id="WP_034997031.1">
    <property type="nucleotide sequence ID" value="NZ_CP063190.1"/>
</dbReference>
<sequence>MEQFTAALDALTPDQYPEAAREIVMRLTDRELRDHRLYCSDEEPKRRQREQDKAEAQAELVAELQEQHPELAPKYATQLDEVGTLEDLFAKLPDWVQPTSKASSYPPMSLVKHQEKAYRARRLTDKEPDTPFSGWEDVTADFLRPEPIADGNADEVGADAPGLITEPEEPENITPAPQVEEWKAGELVTKGTTRLHDGALYVSRRLHTTTQDKAPGNETYWQKLD</sequence>
<feature type="region of interest" description="Disordered" evidence="1">
    <location>
        <begin position="146"/>
        <end position="179"/>
    </location>
</feature>
<feature type="region of interest" description="Disordered" evidence="1">
    <location>
        <begin position="38"/>
        <end position="58"/>
    </location>
</feature>
<evidence type="ECO:0000256" key="1">
    <source>
        <dbReference type="SAM" id="MobiDB-lite"/>
    </source>
</evidence>
<protein>
    <recommendedName>
        <fullName evidence="4">Chitin-binding type-3 domain-containing protein</fullName>
    </recommendedName>
</protein>
<accession>A0ABY7UAH3</accession>
<dbReference type="EMBL" id="CP063190">
    <property type="protein sequence ID" value="WCZ33670.1"/>
    <property type="molecule type" value="Genomic_DNA"/>
</dbReference>
<proteinExistence type="predicted"/>
<evidence type="ECO:0000313" key="2">
    <source>
        <dbReference type="EMBL" id="WCZ33670.1"/>
    </source>
</evidence>